<organism evidence="3 4">
    <name type="scientific">Iris pallida</name>
    <name type="common">Sweet iris</name>
    <dbReference type="NCBI Taxonomy" id="29817"/>
    <lineage>
        <taxon>Eukaryota</taxon>
        <taxon>Viridiplantae</taxon>
        <taxon>Streptophyta</taxon>
        <taxon>Embryophyta</taxon>
        <taxon>Tracheophyta</taxon>
        <taxon>Spermatophyta</taxon>
        <taxon>Magnoliopsida</taxon>
        <taxon>Liliopsida</taxon>
        <taxon>Asparagales</taxon>
        <taxon>Iridaceae</taxon>
        <taxon>Iridoideae</taxon>
        <taxon>Irideae</taxon>
        <taxon>Iris</taxon>
    </lineage>
</organism>
<sequence length="549" mass="58347">MDRREPALFPEWLKGASGSSSHSDEQSKHSNGILLRSRLLLNAANHDHGPLRSSMPSSYRRSVSSNGSTGHDRDGYSRSQAYSSFGRSRRDRDRDKDRGREADHLLDDGYHDYSDPIRSGRIERDPLRRSQSMVTGGRGPSAPKRPGSSLSNGAANSSAGIGVASFEKEFPSLGAEEKVTMPDVCRVNTPGIQSLSLGLSNGWTSALAEAPGRVGTNGPQVSSGLQTSSNMASVVLSTGTGLSMAEALAQAPSRVNTAPQLTNDSERKKELTQLGKLIPVVNKGQVHNSSDKLKSKGAKISDYNASKSGLQSSSQPVNHVLRLPVAKPDVPKVSQATNYQVLNWEKNSIDSTAKDGLTSKIASREAASLGGSVQSAPSPHPRSTINPKLKVNGTVGGEKNPLSPAKGRNDFFNGLRKQPMPRNSSAINLETNCIASSSSSSSASNLVVETIGEITGASASQENDIPTASTTNSGCPDMENGSNDACDEEPERLVPLDEEEAAFLRSLGWEENAGEEALTQEEIESFVSKHPCTKLKAVFPEPQQGEGCT</sequence>
<feature type="compositionally biased region" description="Low complexity" evidence="1">
    <location>
        <begin position="147"/>
        <end position="157"/>
    </location>
</feature>
<gene>
    <name evidence="2" type="ORF">M6B38_211950</name>
    <name evidence="3" type="ORF">M6B38_273885</name>
</gene>
<feature type="compositionally biased region" description="Polar residues" evidence="1">
    <location>
        <begin position="77"/>
        <end position="86"/>
    </location>
</feature>
<name>A0AAX6I571_IRIPA</name>
<feature type="region of interest" description="Disordered" evidence="1">
    <location>
        <begin position="457"/>
        <end position="490"/>
    </location>
</feature>
<feature type="compositionally biased region" description="Polar residues" evidence="1">
    <location>
        <begin position="457"/>
        <end position="474"/>
    </location>
</feature>
<reference evidence="3" key="1">
    <citation type="journal article" date="2023" name="GigaByte">
        <title>Genome assembly of the bearded iris, Iris pallida Lam.</title>
        <authorList>
            <person name="Bruccoleri R.E."/>
            <person name="Oakeley E.J."/>
            <person name="Faust A.M.E."/>
            <person name="Altorfer M."/>
            <person name="Dessus-Babus S."/>
            <person name="Burckhardt D."/>
            <person name="Oertli M."/>
            <person name="Naumann U."/>
            <person name="Petersen F."/>
            <person name="Wong J."/>
        </authorList>
    </citation>
    <scope>NUCLEOTIDE SEQUENCE</scope>
    <source>
        <strain evidence="3">GSM-AAB239-AS_SAM_17_03QT</strain>
    </source>
</reference>
<proteinExistence type="predicted"/>
<feature type="compositionally biased region" description="Polar residues" evidence="1">
    <location>
        <begin position="371"/>
        <end position="386"/>
    </location>
</feature>
<protein>
    <submittedName>
        <fullName evidence="3">Uncharacterized protein</fullName>
    </submittedName>
</protein>
<comment type="caution">
    <text evidence="3">The sequence shown here is derived from an EMBL/GenBank/DDBJ whole genome shotgun (WGS) entry which is preliminary data.</text>
</comment>
<evidence type="ECO:0000313" key="2">
    <source>
        <dbReference type="EMBL" id="KAJ6798437.1"/>
    </source>
</evidence>
<dbReference type="EMBL" id="JANAVB010040220">
    <property type="protein sequence ID" value="KAJ6798437.1"/>
    <property type="molecule type" value="Genomic_DNA"/>
</dbReference>
<feature type="compositionally biased region" description="Low complexity" evidence="1">
    <location>
        <begin position="52"/>
        <end position="68"/>
    </location>
</feature>
<evidence type="ECO:0000313" key="4">
    <source>
        <dbReference type="Proteomes" id="UP001140949"/>
    </source>
</evidence>
<dbReference type="EMBL" id="JANAVB010004600">
    <property type="protein sequence ID" value="KAJ6848352.1"/>
    <property type="molecule type" value="Genomic_DNA"/>
</dbReference>
<dbReference type="PANTHER" id="PTHR34112:SF13">
    <property type="entry name" value="OS04G0448200 PROTEIN"/>
    <property type="match status" value="1"/>
</dbReference>
<dbReference type="AlphaFoldDB" id="A0AAX6I571"/>
<evidence type="ECO:0000256" key="1">
    <source>
        <dbReference type="SAM" id="MobiDB-lite"/>
    </source>
</evidence>
<feature type="region of interest" description="Disordered" evidence="1">
    <location>
        <begin position="1"/>
        <end position="33"/>
    </location>
</feature>
<feature type="region of interest" description="Disordered" evidence="1">
    <location>
        <begin position="45"/>
        <end position="157"/>
    </location>
</feature>
<feature type="region of interest" description="Disordered" evidence="1">
    <location>
        <begin position="368"/>
        <end position="407"/>
    </location>
</feature>
<dbReference type="PANTHER" id="PTHR34112">
    <property type="entry name" value="C-JUN-AMINO-TERMINAL KINASE-INTERACTING PROTEIN"/>
    <property type="match status" value="1"/>
</dbReference>
<keyword evidence="4" id="KW-1185">Reference proteome</keyword>
<dbReference type="Proteomes" id="UP001140949">
    <property type="component" value="Unassembled WGS sequence"/>
</dbReference>
<accession>A0AAX6I571</accession>
<evidence type="ECO:0000313" key="3">
    <source>
        <dbReference type="EMBL" id="KAJ6848352.1"/>
    </source>
</evidence>
<feature type="compositionally biased region" description="Basic and acidic residues" evidence="1">
    <location>
        <begin position="88"/>
        <end position="128"/>
    </location>
</feature>
<reference evidence="3" key="2">
    <citation type="submission" date="2023-04" db="EMBL/GenBank/DDBJ databases">
        <authorList>
            <person name="Bruccoleri R.E."/>
            <person name="Oakeley E.J."/>
            <person name="Faust A.-M."/>
            <person name="Dessus-Babus S."/>
            <person name="Altorfer M."/>
            <person name="Burckhardt D."/>
            <person name="Oertli M."/>
            <person name="Naumann U."/>
            <person name="Petersen F."/>
            <person name="Wong J."/>
        </authorList>
    </citation>
    <scope>NUCLEOTIDE SEQUENCE</scope>
    <source>
        <strain evidence="3">GSM-AAB239-AS_SAM_17_03QT</strain>
        <tissue evidence="3">Leaf</tissue>
    </source>
</reference>